<comment type="caution">
    <text evidence="1">The sequence shown here is derived from an EMBL/GenBank/DDBJ whole genome shotgun (WGS) entry which is preliminary data.</text>
</comment>
<gene>
    <name evidence="1" type="ORF">BGZ96_006047</name>
</gene>
<sequence length="110" mass="12346">MLEYFHSLDIFDPGDAKKTDNHSIQSYEAFLDTCKAHKLTKKSIVGEPLVVQFLGERVRMNPDWKQILLVLMDTMETATESIQGAKNAIAILLEAGISVNGVDLRTLRLQ</sequence>
<dbReference type="Proteomes" id="UP001194696">
    <property type="component" value="Unassembled WGS sequence"/>
</dbReference>
<evidence type="ECO:0000313" key="2">
    <source>
        <dbReference type="Proteomes" id="UP001194696"/>
    </source>
</evidence>
<reference evidence="1 2" key="1">
    <citation type="journal article" date="2020" name="Fungal Divers.">
        <title>Resolving the Mortierellaceae phylogeny through synthesis of multi-gene phylogenetics and phylogenomics.</title>
        <authorList>
            <person name="Vandepol N."/>
            <person name="Liber J."/>
            <person name="Desiro A."/>
            <person name="Na H."/>
            <person name="Kennedy M."/>
            <person name="Barry K."/>
            <person name="Grigoriev I.V."/>
            <person name="Miller A.N."/>
            <person name="O'Donnell K."/>
            <person name="Stajich J.E."/>
            <person name="Bonito G."/>
        </authorList>
    </citation>
    <scope>NUCLEOTIDE SEQUENCE [LARGE SCALE GENOMIC DNA]</scope>
    <source>
        <strain evidence="1 2">AD045</strain>
    </source>
</reference>
<accession>A0ABQ7K4E7</accession>
<keyword evidence="2" id="KW-1185">Reference proteome</keyword>
<organism evidence="1 2">
    <name type="scientific">Linnemannia gamsii</name>
    <dbReference type="NCBI Taxonomy" id="64522"/>
    <lineage>
        <taxon>Eukaryota</taxon>
        <taxon>Fungi</taxon>
        <taxon>Fungi incertae sedis</taxon>
        <taxon>Mucoromycota</taxon>
        <taxon>Mortierellomycotina</taxon>
        <taxon>Mortierellomycetes</taxon>
        <taxon>Mortierellales</taxon>
        <taxon>Mortierellaceae</taxon>
        <taxon>Linnemannia</taxon>
    </lineage>
</organism>
<dbReference type="EMBL" id="JAAAIM010000290">
    <property type="protein sequence ID" value="KAG0290493.1"/>
    <property type="molecule type" value="Genomic_DNA"/>
</dbReference>
<name>A0ABQ7K4E7_9FUNG</name>
<evidence type="ECO:0000313" key="1">
    <source>
        <dbReference type="EMBL" id="KAG0290493.1"/>
    </source>
</evidence>
<proteinExistence type="predicted"/>
<protein>
    <submittedName>
        <fullName evidence="1">Uncharacterized protein</fullName>
    </submittedName>
</protein>